<accession>A0A1G1XZV9</accession>
<dbReference type="PROSITE" id="PS00892">
    <property type="entry name" value="HIT_1"/>
    <property type="match status" value="1"/>
</dbReference>
<dbReference type="InterPro" id="IPR011146">
    <property type="entry name" value="HIT-like"/>
</dbReference>
<evidence type="ECO:0000256" key="3">
    <source>
        <dbReference type="PROSITE-ProRule" id="PRU00464"/>
    </source>
</evidence>
<dbReference type="STRING" id="1797535.A2744_02185"/>
<dbReference type="GO" id="GO:0009117">
    <property type="term" value="P:nucleotide metabolic process"/>
    <property type="evidence" value="ECO:0007669"/>
    <property type="project" value="TreeGrafter"/>
</dbReference>
<dbReference type="EMBL" id="MHIE01000019">
    <property type="protein sequence ID" value="OGY45474.1"/>
    <property type="molecule type" value="Genomic_DNA"/>
</dbReference>
<dbReference type="Gene3D" id="3.30.428.10">
    <property type="entry name" value="HIT-like"/>
    <property type="match status" value="1"/>
</dbReference>
<dbReference type="GO" id="GO:0003824">
    <property type="term" value="F:catalytic activity"/>
    <property type="evidence" value="ECO:0007669"/>
    <property type="project" value="InterPro"/>
</dbReference>
<dbReference type="PRINTS" id="PR00332">
    <property type="entry name" value="HISTRIAD"/>
</dbReference>
<name>A0A1G1XZV9_9BACT</name>
<reference evidence="5 6" key="1">
    <citation type="journal article" date="2016" name="Nat. Commun.">
        <title>Thousands of microbial genomes shed light on interconnected biogeochemical processes in an aquifer system.</title>
        <authorList>
            <person name="Anantharaman K."/>
            <person name="Brown C.T."/>
            <person name="Hug L.A."/>
            <person name="Sharon I."/>
            <person name="Castelle C.J."/>
            <person name="Probst A.J."/>
            <person name="Thomas B.C."/>
            <person name="Singh A."/>
            <person name="Wilkins M.J."/>
            <person name="Karaoz U."/>
            <person name="Brodie E.L."/>
            <person name="Williams K.H."/>
            <person name="Hubbard S.S."/>
            <person name="Banfield J.F."/>
        </authorList>
    </citation>
    <scope>NUCLEOTIDE SEQUENCE [LARGE SCALE GENOMIC DNA]</scope>
</reference>
<dbReference type="InterPro" id="IPR019808">
    <property type="entry name" value="Histidine_triad_CS"/>
</dbReference>
<dbReference type="SUPFAM" id="SSF54197">
    <property type="entry name" value="HIT-like"/>
    <property type="match status" value="1"/>
</dbReference>
<proteinExistence type="predicted"/>
<evidence type="ECO:0000313" key="6">
    <source>
        <dbReference type="Proteomes" id="UP000178240"/>
    </source>
</evidence>
<dbReference type="PANTHER" id="PTHR46648:SF1">
    <property type="entry name" value="ADENOSINE 5'-MONOPHOSPHORAMIDASE HNT1"/>
    <property type="match status" value="1"/>
</dbReference>
<sequence>MKKDCIFCKIVAGELPAYKVYEDQNILAFLDINPINPGHTLVVSKVHSENIADTTEATFVDLIKVIKKIYPAVLNGVGAADANLTINSGELAGQAVLHLHFHIIPRFAGDGHKLWTGKSYASSEVESIVQNIKNFIDSD</sequence>
<evidence type="ECO:0000259" key="4">
    <source>
        <dbReference type="PROSITE" id="PS51084"/>
    </source>
</evidence>
<feature type="short sequence motif" description="Histidine triad motif" evidence="2 3">
    <location>
        <begin position="98"/>
        <end position="102"/>
    </location>
</feature>
<evidence type="ECO:0000313" key="5">
    <source>
        <dbReference type="EMBL" id="OGY45474.1"/>
    </source>
</evidence>
<protein>
    <recommendedName>
        <fullName evidence="4">HIT domain-containing protein</fullName>
    </recommendedName>
</protein>
<dbReference type="CDD" id="cd01277">
    <property type="entry name" value="HINT_subgroup"/>
    <property type="match status" value="1"/>
</dbReference>
<dbReference type="InterPro" id="IPR039384">
    <property type="entry name" value="HINT"/>
</dbReference>
<feature type="domain" description="HIT" evidence="4">
    <location>
        <begin position="6"/>
        <end position="113"/>
    </location>
</feature>
<comment type="caution">
    <text evidence="5">The sequence shown here is derived from an EMBL/GenBank/DDBJ whole genome shotgun (WGS) entry which is preliminary data.</text>
</comment>
<dbReference type="Proteomes" id="UP000178240">
    <property type="component" value="Unassembled WGS sequence"/>
</dbReference>
<dbReference type="AlphaFoldDB" id="A0A1G1XZV9"/>
<dbReference type="InterPro" id="IPR036265">
    <property type="entry name" value="HIT-like_sf"/>
</dbReference>
<dbReference type="PROSITE" id="PS51084">
    <property type="entry name" value="HIT_2"/>
    <property type="match status" value="1"/>
</dbReference>
<feature type="active site" description="Tele-AMP-histidine intermediate" evidence="1">
    <location>
        <position position="100"/>
    </location>
</feature>
<organism evidence="5 6">
    <name type="scientific">Candidatus Buchananbacteria bacterium RIFCSPHIGHO2_01_FULL_44_11</name>
    <dbReference type="NCBI Taxonomy" id="1797535"/>
    <lineage>
        <taxon>Bacteria</taxon>
        <taxon>Candidatus Buchananiibacteriota</taxon>
    </lineage>
</organism>
<evidence type="ECO:0000256" key="1">
    <source>
        <dbReference type="PIRSR" id="PIRSR601310-1"/>
    </source>
</evidence>
<dbReference type="InterPro" id="IPR001310">
    <property type="entry name" value="Histidine_triad_HIT"/>
</dbReference>
<dbReference type="Pfam" id="PF01230">
    <property type="entry name" value="HIT"/>
    <property type="match status" value="1"/>
</dbReference>
<gene>
    <name evidence="5" type="ORF">A2744_02185</name>
</gene>
<dbReference type="PANTHER" id="PTHR46648">
    <property type="entry name" value="HIT FAMILY PROTEIN 1"/>
    <property type="match status" value="1"/>
</dbReference>
<evidence type="ECO:0000256" key="2">
    <source>
        <dbReference type="PIRSR" id="PIRSR601310-3"/>
    </source>
</evidence>